<comment type="pathway">
    <text evidence="3">Protein modification; protein ubiquitination.</text>
</comment>
<protein>
    <recommendedName>
        <fullName evidence="4">RING-type E3 ubiquitin transferase</fullName>
        <ecNumber evidence="4">2.3.2.27</ecNumber>
    </recommendedName>
</protein>
<dbReference type="GeneTree" id="ENSGT00940000159206"/>
<evidence type="ECO:0000256" key="13">
    <source>
        <dbReference type="ARBA" id="ARBA00022989"/>
    </source>
</evidence>
<keyword evidence="6" id="KW-0808">Transferase</keyword>
<keyword evidence="5" id="KW-0254">Endocytosis</keyword>
<comment type="subcellular location">
    <subcellularLocation>
        <location evidence="2">Endosome membrane</location>
        <topology evidence="2">Multi-pass membrane protein</topology>
    </subcellularLocation>
</comment>
<dbReference type="InterPro" id="IPR011016">
    <property type="entry name" value="Znf_RING-CH"/>
</dbReference>
<evidence type="ECO:0000313" key="17">
    <source>
        <dbReference type="Ensembl" id="ENSLCAP00010059770.1"/>
    </source>
</evidence>
<evidence type="ECO:0000259" key="16">
    <source>
        <dbReference type="PROSITE" id="PS51292"/>
    </source>
</evidence>
<dbReference type="FunFam" id="3.30.40.10:FF:000119">
    <property type="entry name" value="E3 ubiquitin-protein ligase MARCH2"/>
    <property type="match status" value="1"/>
</dbReference>
<evidence type="ECO:0000256" key="3">
    <source>
        <dbReference type="ARBA" id="ARBA00004906"/>
    </source>
</evidence>
<evidence type="ECO:0000256" key="6">
    <source>
        <dbReference type="ARBA" id="ARBA00022679"/>
    </source>
</evidence>
<dbReference type="PROSITE" id="PS51292">
    <property type="entry name" value="ZF_RING_CH"/>
    <property type="match status" value="1"/>
</dbReference>
<keyword evidence="18" id="KW-1185">Reference proteome</keyword>
<dbReference type="GO" id="GO:0008270">
    <property type="term" value="F:zinc ion binding"/>
    <property type="evidence" value="ECO:0007669"/>
    <property type="project" value="UniProtKB-KW"/>
</dbReference>
<dbReference type="InterPro" id="IPR013083">
    <property type="entry name" value="Znf_RING/FYVE/PHD"/>
</dbReference>
<evidence type="ECO:0000256" key="7">
    <source>
        <dbReference type="ARBA" id="ARBA00022692"/>
    </source>
</evidence>
<evidence type="ECO:0000256" key="15">
    <source>
        <dbReference type="SAM" id="Phobius"/>
    </source>
</evidence>
<dbReference type="PANTHER" id="PTHR46065">
    <property type="entry name" value="E3 UBIQUITIN-PROTEIN LIGASE MARCH 2/3 FAMILY MEMBER"/>
    <property type="match status" value="1"/>
</dbReference>
<evidence type="ECO:0000256" key="12">
    <source>
        <dbReference type="ARBA" id="ARBA00022833"/>
    </source>
</evidence>
<evidence type="ECO:0000256" key="10">
    <source>
        <dbReference type="ARBA" id="ARBA00022771"/>
    </source>
</evidence>
<dbReference type="AlphaFoldDB" id="A0A4W6GAE2"/>
<dbReference type="STRING" id="8187.ENSLCAP00010059770"/>
<dbReference type="SMART" id="SM00744">
    <property type="entry name" value="RINGv"/>
    <property type="match status" value="1"/>
</dbReference>
<evidence type="ECO:0000256" key="8">
    <source>
        <dbReference type="ARBA" id="ARBA00022723"/>
    </source>
</evidence>
<evidence type="ECO:0000256" key="2">
    <source>
        <dbReference type="ARBA" id="ARBA00004337"/>
    </source>
</evidence>
<proteinExistence type="predicted"/>
<evidence type="ECO:0000256" key="14">
    <source>
        <dbReference type="ARBA" id="ARBA00023136"/>
    </source>
</evidence>
<dbReference type="GO" id="GO:0010008">
    <property type="term" value="C:endosome membrane"/>
    <property type="evidence" value="ECO:0007669"/>
    <property type="project" value="UniProtKB-SubCell"/>
</dbReference>
<keyword evidence="12" id="KW-0862">Zinc</keyword>
<keyword evidence="13 15" id="KW-1133">Transmembrane helix</keyword>
<dbReference type="InParanoid" id="A0A4W6GAE2"/>
<dbReference type="SUPFAM" id="SSF57850">
    <property type="entry name" value="RING/U-box"/>
    <property type="match status" value="1"/>
</dbReference>
<dbReference type="PANTHER" id="PTHR46065:SF3">
    <property type="entry name" value="FI20425P1"/>
    <property type="match status" value="1"/>
</dbReference>
<keyword evidence="8" id="KW-0479">Metal-binding</keyword>
<evidence type="ECO:0000313" key="18">
    <source>
        <dbReference type="Proteomes" id="UP000314980"/>
    </source>
</evidence>
<evidence type="ECO:0000256" key="9">
    <source>
        <dbReference type="ARBA" id="ARBA00022753"/>
    </source>
</evidence>
<sequence>MSILTVVNIDITLACISFMYLSTKRCLLCTSECRCFVRDLPLCHWLHLSHLSLVPVDGRCPLRPVCVQCSTTMMTSHCSLLPEILPNQCLMRYQPKLDSEPMCGLSADLPLPGKTIEECSVSASEQPQYYTQVSTKLDGQLMSPGLDTYTKQCAGSENPMCRVCHDSGAQEELLSPCECSGTLATIHRSCLEHWLSASGTSFCELCHYQFTVQRKSRPLLEWMQNPGLRQERRTLFGDMVCFLLITPLATISGWLCLRGAIDHLHFSSRLEAVGLIALTIALFTIYLFWTLVSMPSSVGVDVVQCSLLVIKMKYSAFVFFLFFKGFFFGGGGFAFIWIGQWRESRGMTHNKGLTRSQSGDQLLRALRPMQYAP</sequence>
<dbReference type="Ensembl" id="ENSLCAT00010061387.1">
    <property type="protein sequence ID" value="ENSLCAP00010059770.1"/>
    <property type="gene ID" value="ENSLCAG00010027829.1"/>
</dbReference>
<dbReference type="GO" id="GO:0006897">
    <property type="term" value="P:endocytosis"/>
    <property type="evidence" value="ECO:0007669"/>
    <property type="project" value="UniProtKB-KW"/>
</dbReference>
<dbReference type="Gene3D" id="3.30.40.10">
    <property type="entry name" value="Zinc/RING finger domain, C3HC4 (zinc finger)"/>
    <property type="match status" value="1"/>
</dbReference>
<reference evidence="17" key="2">
    <citation type="submission" date="2025-08" db="UniProtKB">
        <authorList>
            <consortium name="Ensembl"/>
        </authorList>
    </citation>
    <scope>IDENTIFICATION</scope>
</reference>
<evidence type="ECO:0000256" key="11">
    <source>
        <dbReference type="ARBA" id="ARBA00022786"/>
    </source>
</evidence>
<feature type="transmembrane region" description="Helical" evidence="15">
    <location>
        <begin position="316"/>
        <end position="338"/>
    </location>
</feature>
<organism evidence="17 18">
    <name type="scientific">Lates calcarifer</name>
    <name type="common">Barramundi</name>
    <name type="synonym">Holocentrus calcarifer</name>
    <dbReference type="NCBI Taxonomy" id="8187"/>
    <lineage>
        <taxon>Eukaryota</taxon>
        <taxon>Metazoa</taxon>
        <taxon>Chordata</taxon>
        <taxon>Craniata</taxon>
        <taxon>Vertebrata</taxon>
        <taxon>Euteleostomi</taxon>
        <taxon>Actinopterygii</taxon>
        <taxon>Neopterygii</taxon>
        <taxon>Teleostei</taxon>
        <taxon>Neoteleostei</taxon>
        <taxon>Acanthomorphata</taxon>
        <taxon>Carangaria</taxon>
        <taxon>Carangaria incertae sedis</taxon>
        <taxon>Centropomidae</taxon>
        <taxon>Lates</taxon>
    </lineage>
</organism>
<dbReference type="Pfam" id="PF12906">
    <property type="entry name" value="RINGv"/>
    <property type="match status" value="1"/>
</dbReference>
<dbReference type="Proteomes" id="UP000314980">
    <property type="component" value="Unassembled WGS sequence"/>
</dbReference>
<gene>
    <name evidence="17" type="primary">MARCHF3</name>
</gene>
<keyword evidence="7 15" id="KW-0812">Transmembrane</keyword>
<evidence type="ECO:0000256" key="4">
    <source>
        <dbReference type="ARBA" id="ARBA00012483"/>
    </source>
</evidence>
<accession>A0A4W6GAE2</accession>
<name>A0A4W6GAE2_LATCA</name>
<dbReference type="EC" id="2.3.2.27" evidence="4"/>
<feature type="domain" description="RING-CH-type" evidence="16">
    <location>
        <begin position="153"/>
        <end position="213"/>
    </location>
</feature>
<feature type="transmembrane region" description="Helical" evidence="15">
    <location>
        <begin position="269"/>
        <end position="289"/>
    </location>
</feature>
<evidence type="ECO:0000256" key="5">
    <source>
        <dbReference type="ARBA" id="ARBA00022583"/>
    </source>
</evidence>
<keyword evidence="9" id="KW-0967">Endosome</keyword>
<comment type="catalytic activity">
    <reaction evidence="1">
        <text>S-ubiquitinyl-[E2 ubiquitin-conjugating enzyme]-L-cysteine + [acceptor protein]-L-lysine = [E2 ubiquitin-conjugating enzyme]-L-cysteine + N(6)-ubiquitinyl-[acceptor protein]-L-lysine.</text>
        <dbReference type="EC" id="2.3.2.27"/>
    </reaction>
</comment>
<keyword evidence="14 15" id="KW-0472">Membrane</keyword>
<reference evidence="18" key="1">
    <citation type="submission" date="2015-09" db="EMBL/GenBank/DDBJ databases">
        <authorList>
            <person name="Sai Rama Sridatta P."/>
        </authorList>
    </citation>
    <scope>NUCLEOTIDE SEQUENCE [LARGE SCALE GENOMIC DNA]</scope>
</reference>
<reference evidence="17" key="3">
    <citation type="submission" date="2025-09" db="UniProtKB">
        <authorList>
            <consortium name="Ensembl"/>
        </authorList>
    </citation>
    <scope>IDENTIFICATION</scope>
</reference>
<feature type="transmembrane region" description="Helical" evidence="15">
    <location>
        <begin position="235"/>
        <end position="257"/>
    </location>
</feature>
<keyword evidence="10" id="KW-0863">Zinc-finger</keyword>
<keyword evidence="11" id="KW-0833">Ubl conjugation pathway</keyword>
<dbReference type="GO" id="GO:0016567">
    <property type="term" value="P:protein ubiquitination"/>
    <property type="evidence" value="ECO:0007669"/>
    <property type="project" value="TreeGrafter"/>
</dbReference>
<evidence type="ECO:0000256" key="1">
    <source>
        <dbReference type="ARBA" id="ARBA00000900"/>
    </source>
</evidence>
<dbReference type="GO" id="GO:0061630">
    <property type="term" value="F:ubiquitin protein ligase activity"/>
    <property type="evidence" value="ECO:0007669"/>
    <property type="project" value="UniProtKB-EC"/>
</dbReference>